<dbReference type="KEGG" id="mrr:Moror_10144"/>
<name>V2WV25_MONRO</name>
<proteinExistence type="predicted"/>
<dbReference type="EMBL" id="AWSO01001305">
    <property type="protein sequence ID" value="ESK84401.1"/>
    <property type="molecule type" value="Genomic_DNA"/>
</dbReference>
<reference evidence="1 2" key="1">
    <citation type="journal article" date="2014" name="BMC Genomics">
        <title>Genome and secretome analysis of the hemibiotrophic fungal pathogen, Moniliophthora roreri, which causes frosty pod rot disease of cacao: mechanisms of the biotrophic and necrotrophic phases.</title>
        <authorList>
            <person name="Meinhardt L.W."/>
            <person name="Costa G.G.L."/>
            <person name="Thomazella D.P.T."/>
            <person name="Teixeira P.J.P.L."/>
            <person name="Carazzolle M.F."/>
            <person name="Schuster S.C."/>
            <person name="Carlson J.E."/>
            <person name="Guiltinan M.J."/>
            <person name="Mieczkowski P."/>
            <person name="Farmer A."/>
            <person name="Ramaraj T."/>
            <person name="Crozier J."/>
            <person name="Davis R.E."/>
            <person name="Shao J."/>
            <person name="Melnick R.L."/>
            <person name="Pereira G.A.G."/>
            <person name="Bailey B.A."/>
        </authorList>
    </citation>
    <scope>NUCLEOTIDE SEQUENCE [LARGE SCALE GENOMIC DNA]</scope>
    <source>
        <strain evidence="1 2">MCA 2997</strain>
    </source>
</reference>
<protein>
    <submittedName>
        <fullName evidence="1">Uncharacterized protein</fullName>
    </submittedName>
</protein>
<evidence type="ECO:0000313" key="1">
    <source>
        <dbReference type="EMBL" id="ESK84401.1"/>
    </source>
</evidence>
<keyword evidence="2" id="KW-1185">Reference proteome</keyword>
<dbReference type="Proteomes" id="UP000017559">
    <property type="component" value="Unassembled WGS sequence"/>
</dbReference>
<dbReference type="OrthoDB" id="3027568at2759"/>
<comment type="caution">
    <text evidence="1">The sequence shown here is derived from an EMBL/GenBank/DDBJ whole genome shotgun (WGS) entry which is preliminary data.</text>
</comment>
<accession>V2WV25</accession>
<dbReference type="AlphaFoldDB" id="V2WV25"/>
<sequence length="573" mass="66615">MSFHRSSGVTILGGEQTNIRRDQYLYHLEHSRIGHLEIQRTTVNNYYPQKRIQTIWDNYREICTGDIYLVDMVGRTTYIEHERDTRRLDPVIRADRSFYKALVGEKGRECLYVKYGGVDALKAFQRDFEKYSNIHVAQLFGYNKSGLPALIFHDALIPIAHIFERNHLSPVLYAYFAKQFSLMHLQLNLNDRMALGILWIDPRTGGFRVGPHVGIASDRCWDIFAGPVLNNDPYASYLSIQAFSDNDGVLEYLSQTTSNGDILRGISFCSRTIGEWVTDDDVIYLLPSLPGTIYHRSSREVLAGWRGIEGQWYYELTHVIHDTPSPVWESKSIMENGLVRFTVPVVDLQQFQYLELRYELCPTSSWATLTRLWLSQAHHVFSRLRPQIQGDRWEEYGILGGFNLRLSCEGDRRFSDVLRGKILYLFLPPNPQPSDANSIWRTWTKGQKYFWSFDPLGKDEISAALQTFLGIPILATRIQIWHDFWDRTAYEAVQRLQCCNGFDTKPADFICSAYFPTFEVDNYEDFEEETMIKLHPPHLEVYEELVANDNCLTPKDAESDKDTIIYPIRRHRH</sequence>
<gene>
    <name evidence="1" type="ORF">Moror_10144</name>
</gene>
<evidence type="ECO:0000313" key="2">
    <source>
        <dbReference type="Proteomes" id="UP000017559"/>
    </source>
</evidence>
<organism evidence="1 2">
    <name type="scientific">Moniliophthora roreri (strain MCA 2997)</name>
    <name type="common">Cocoa frosty pod rot fungus</name>
    <name type="synonym">Crinipellis roreri</name>
    <dbReference type="NCBI Taxonomy" id="1381753"/>
    <lineage>
        <taxon>Eukaryota</taxon>
        <taxon>Fungi</taxon>
        <taxon>Dikarya</taxon>
        <taxon>Basidiomycota</taxon>
        <taxon>Agaricomycotina</taxon>
        <taxon>Agaricomycetes</taxon>
        <taxon>Agaricomycetidae</taxon>
        <taxon>Agaricales</taxon>
        <taxon>Marasmiineae</taxon>
        <taxon>Marasmiaceae</taxon>
        <taxon>Moniliophthora</taxon>
    </lineage>
</organism>
<dbReference type="HOGENOM" id="CLU_025147_0_0_1"/>